<dbReference type="InterPro" id="IPR046748">
    <property type="entry name" value="HipA_2"/>
</dbReference>
<accession>A0ABW0NVB5</accession>
<evidence type="ECO:0000313" key="2">
    <source>
        <dbReference type="EMBL" id="MFC5503997.1"/>
    </source>
</evidence>
<evidence type="ECO:0000259" key="1">
    <source>
        <dbReference type="Pfam" id="PF20613"/>
    </source>
</evidence>
<proteinExistence type="predicted"/>
<reference evidence="3" key="1">
    <citation type="journal article" date="2019" name="Int. J. Syst. Evol. Microbiol.">
        <title>The Global Catalogue of Microorganisms (GCM) 10K type strain sequencing project: providing services to taxonomists for standard genome sequencing and annotation.</title>
        <authorList>
            <consortium name="The Broad Institute Genomics Platform"/>
            <consortium name="The Broad Institute Genome Sequencing Center for Infectious Disease"/>
            <person name="Wu L."/>
            <person name="Ma J."/>
        </authorList>
    </citation>
    <scope>NUCLEOTIDE SEQUENCE [LARGE SCALE GENOMIC DNA]</scope>
    <source>
        <strain evidence="3">CCUG 43117</strain>
    </source>
</reference>
<keyword evidence="3" id="KW-1185">Reference proteome</keyword>
<protein>
    <submittedName>
        <fullName evidence="2">HipA family kinase</fullName>
    </submittedName>
</protein>
<keyword evidence="2" id="KW-0418">Kinase</keyword>
<dbReference type="RefSeq" id="WP_377815084.1">
    <property type="nucleotide sequence ID" value="NZ_JBHSLU010000004.1"/>
</dbReference>
<gene>
    <name evidence="2" type="ORF">ACFPN9_01855</name>
</gene>
<dbReference type="GO" id="GO:0016301">
    <property type="term" value="F:kinase activity"/>
    <property type="evidence" value="ECO:0007669"/>
    <property type="project" value="UniProtKB-KW"/>
</dbReference>
<dbReference type="Proteomes" id="UP001596060">
    <property type="component" value="Unassembled WGS sequence"/>
</dbReference>
<feature type="domain" description="HipA-like kinase" evidence="1">
    <location>
        <begin position="13"/>
        <end position="236"/>
    </location>
</feature>
<sequence length="263" mass="28976">MLTRLTPVEFNKPTGSGRTRPAIVTCETPEGDIVEVVAKFSAGCDLGVTSLAREVVAACLAADLELPVPQPFLLEISPAWADIISEPGYRELVTRSSPVAFGSKYLGNQYAAWSSGARLLDGTVPVAAAAFVFDGIIQNPDRRRENPNCLVRGDEIRIIDHELAFGHRQILFWKPPWQLGGLKVMETPGFHIFRDALHNRIIDFEQIRAAWRSLSDERLRAYGAAVPQEWSDAGAEIESALALIRDARDNIDGCIAEARRVLE</sequence>
<dbReference type="Pfam" id="PF20613">
    <property type="entry name" value="HipA_2"/>
    <property type="match status" value="1"/>
</dbReference>
<keyword evidence="2" id="KW-0808">Transferase</keyword>
<comment type="caution">
    <text evidence="2">The sequence shown here is derived from an EMBL/GenBank/DDBJ whole genome shotgun (WGS) entry which is preliminary data.</text>
</comment>
<evidence type="ECO:0000313" key="3">
    <source>
        <dbReference type="Proteomes" id="UP001596060"/>
    </source>
</evidence>
<name>A0ABW0NVB5_9HYPH</name>
<dbReference type="EMBL" id="JBHSLU010000004">
    <property type="protein sequence ID" value="MFC5503997.1"/>
    <property type="molecule type" value="Genomic_DNA"/>
</dbReference>
<organism evidence="2 3">
    <name type="scientific">Bosea massiliensis</name>
    <dbReference type="NCBI Taxonomy" id="151419"/>
    <lineage>
        <taxon>Bacteria</taxon>
        <taxon>Pseudomonadati</taxon>
        <taxon>Pseudomonadota</taxon>
        <taxon>Alphaproteobacteria</taxon>
        <taxon>Hyphomicrobiales</taxon>
        <taxon>Boseaceae</taxon>
        <taxon>Bosea</taxon>
    </lineage>
</organism>